<dbReference type="Proteomes" id="UP000784294">
    <property type="component" value="Unassembled WGS sequence"/>
</dbReference>
<evidence type="ECO:0000313" key="1">
    <source>
        <dbReference type="EMBL" id="VEL34183.1"/>
    </source>
</evidence>
<organism evidence="1 2">
    <name type="scientific">Protopolystoma xenopodis</name>
    <dbReference type="NCBI Taxonomy" id="117903"/>
    <lineage>
        <taxon>Eukaryota</taxon>
        <taxon>Metazoa</taxon>
        <taxon>Spiralia</taxon>
        <taxon>Lophotrochozoa</taxon>
        <taxon>Platyhelminthes</taxon>
        <taxon>Monogenea</taxon>
        <taxon>Polyopisthocotylea</taxon>
        <taxon>Polystomatidea</taxon>
        <taxon>Polystomatidae</taxon>
        <taxon>Protopolystoma</taxon>
    </lineage>
</organism>
<keyword evidence="2" id="KW-1185">Reference proteome</keyword>
<dbReference type="AlphaFoldDB" id="A0A448XDR6"/>
<protein>
    <submittedName>
        <fullName evidence="1">Uncharacterized protein</fullName>
    </submittedName>
</protein>
<proteinExistence type="predicted"/>
<sequence length="79" mass="8446">MVTNAGSKSYSQGQSEYLMTSQIPPFSVAMLSRPIMVSASSKFAFCASSTGVLQSRGSQEAYYGLLNDPCSRLTIVPGR</sequence>
<reference evidence="1" key="1">
    <citation type="submission" date="2018-11" db="EMBL/GenBank/DDBJ databases">
        <authorList>
            <consortium name="Pathogen Informatics"/>
        </authorList>
    </citation>
    <scope>NUCLEOTIDE SEQUENCE</scope>
</reference>
<dbReference type="EMBL" id="CAAALY010247157">
    <property type="protein sequence ID" value="VEL34183.1"/>
    <property type="molecule type" value="Genomic_DNA"/>
</dbReference>
<name>A0A448XDR6_9PLAT</name>
<accession>A0A448XDR6</accession>
<evidence type="ECO:0000313" key="2">
    <source>
        <dbReference type="Proteomes" id="UP000784294"/>
    </source>
</evidence>
<comment type="caution">
    <text evidence="1">The sequence shown here is derived from an EMBL/GenBank/DDBJ whole genome shotgun (WGS) entry which is preliminary data.</text>
</comment>
<gene>
    <name evidence="1" type="ORF">PXEA_LOCUS27623</name>
</gene>